<sequence length="230" mass="25079">MCLYAAWTPMHHAVRGCLHWCQEPVQLLLTGAHCDLSGPGGLQRRRADSSGRSLKTPPPGPCRCRTRRRLSGIELPSSPIILSSLSGSPGVTSPPSHSSSLPPQDSPSSFTLALAHAPTQNELVAARSLPWHRRLIGFPFATKGPDMARDTQPISSRMQNCQYWRQTVGDVGIDQLYQRIDPYGGARSLHIVQMVDVFPQVSSTNGRTGSVISLSLSFDRAPTLHRKAIL</sequence>
<accession>A0ACB8B288</accession>
<keyword evidence="2" id="KW-1185">Reference proteome</keyword>
<dbReference type="Proteomes" id="UP000790709">
    <property type="component" value="Unassembled WGS sequence"/>
</dbReference>
<proteinExistence type="predicted"/>
<evidence type="ECO:0000313" key="2">
    <source>
        <dbReference type="Proteomes" id="UP000790709"/>
    </source>
</evidence>
<reference evidence="1" key="1">
    <citation type="journal article" date="2021" name="New Phytol.">
        <title>Evolutionary innovations through gain and loss of genes in the ectomycorrhizal Boletales.</title>
        <authorList>
            <person name="Wu G."/>
            <person name="Miyauchi S."/>
            <person name="Morin E."/>
            <person name="Kuo A."/>
            <person name="Drula E."/>
            <person name="Varga T."/>
            <person name="Kohler A."/>
            <person name="Feng B."/>
            <person name="Cao Y."/>
            <person name="Lipzen A."/>
            <person name="Daum C."/>
            <person name="Hundley H."/>
            <person name="Pangilinan J."/>
            <person name="Johnson J."/>
            <person name="Barry K."/>
            <person name="LaButti K."/>
            <person name="Ng V."/>
            <person name="Ahrendt S."/>
            <person name="Min B."/>
            <person name="Choi I.G."/>
            <person name="Park H."/>
            <person name="Plett J.M."/>
            <person name="Magnuson J."/>
            <person name="Spatafora J.W."/>
            <person name="Nagy L.G."/>
            <person name="Henrissat B."/>
            <person name="Grigoriev I.V."/>
            <person name="Yang Z.L."/>
            <person name="Xu J."/>
            <person name="Martin F.M."/>
        </authorList>
    </citation>
    <scope>NUCLEOTIDE SEQUENCE</scope>
    <source>
        <strain evidence="1">KUC20120723A-06</strain>
    </source>
</reference>
<protein>
    <submittedName>
        <fullName evidence="1">Uncharacterized protein</fullName>
    </submittedName>
</protein>
<comment type="caution">
    <text evidence="1">The sequence shown here is derived from an EMBL/GenBank/DDBJ whole genome shotgun (WGS) entry which is preliminary data.</text>
</comment>
<gene>
    <name evidence="1" type="ORF">BV22DRAFT_1050910</name>
</gene>
<evidence type="ECO:0000313" key="1">
    <source>
        <dbReference type="EMBL" id="KAH7919649.1"/>
    </source>
</evidence>
<organism evidence="1 2">
    <name type="scientific">Leucogyrophana mollusca</name>
    <dbReference type="NCBI Taxonomy" id="85980"/>
    <lineage>
        <taxon>Eukaryota</taxon>
        <taxon>Fungi</taxon>
        <taxon>Dikarya</taxon>
        <taxon>Basidiomycota</taxon>
        <taxon>Agaricomycotina</taxon>
        <taxon>Agaricomycetes</taxon>
        <taxon>Agaricomycetidae</taxon>
        <taxon>Boletales</taxon>
        <taxon>Boletales incertae sedis</taxon>
        <taxon>Leucogyrophana</taxon>
    </lineage>
</organism>
<dbReference type="EMBL" id="MU266642">
    <property type="protein sequence ID" value="KAH7919649.1"/>
    <property type="molecule type" value="Genomic_DNA"/>
</dbReference>
<name>A0ACB8B288_9AGAM</name>